<accession>A0A653C667</accession>
<evidence type="ECO:0000256" key="2">
    <source>
        <dbReference type="ARBA" id="ARBA00022448"/>
    </source>
</evidence>
<feature type="transmembrane region" description="Helical" evidence="8">
    <location>
        <begin position="376"/>
        <end position="402"/>
    </location>
</feature>
<feature type="transmembrane region" description="Helical" evidence="8">
    <location>
        <begin position="343"/>
        <end position="364"/>
    </location>
</feature>
<evidence type="ECO:0000256" key="1">
    <source>
        <dbReference type="ARBA" id="ARBA00004651"/>
    </source>
</evidence>
<dbReference type="PANTHER" id="PTHR48021:SF47">
    <property type="entry name" value="GH17672P"/>
    <property type="match status" value="1"/>
</dbReference>
<gene>
    <name evidence="10" type="ORF">CALMAC_LOCUS6020</name>
</gene>
<evidence type="ECO:0000256" key="5">
    <source>
        <dbReference type="ARBA" id="ARBA00022692"/>
    </source>
</evidence>
<protein>
    <recommendedName>
        <fullName evidence="9">Major facilitator superfamily (MFS) profile domain-containing protein</fullName>
    </recommendedName>
</protein>
<feature type="transmembrane region" description="Helical" evidence="8">
    <location>
        <begin position="442"/>
        <end position="464"/>
    </location>
</feature>
<organism evidence="10 11">
    <name type="scientific">Callosobruchus maculatus</name>
    <name type="common">Southern cowpea weevil</name>
    <name type="synonym">Pulse bruchid</name>
    <dbReference type="NCBI Taxonomy" id="64391"/>
    <lineage>
        <taxon>Eukaryota</taxon>
        <taxon>Metazoa</taxon>
        <taxon>Ecdysozoa</taxon>
        <taxon>Arthropoda</taxon>
        <taxon>Hexapoda</taxon>
        <taxon>Insecta</taxon>
        <taxon>Pterygota</taxon>
        <taxon>Neoptera</taxon>
        <taxon>Endopterygota</taxon>
        <taxon>Coleoptera</taxon>
        <taxon>Polyphaga</taxon>
        <taxon>Cucujiformia</taxon>
        <taxon>Chrysomeloidea</taxon>
        <taxon>Chrysomelidae</taxon>
        <taxon>Bruchinae</taxon>
        <taxon>Bruchini</taxon>
        <taxon>Callosobruchus</taxon>
    </lineage>
</organism>
<dbReference type="InterPro" id="IPR036259">
    <property type="entry name" value="MFS_trans_sf"/>
</dbReference>
<feature type="transmembrane region" description="Helical" evidence="8">
    <location>
        <begin position="78"/>
        <end position="101"/>
    </location>
</feature>
<dbReference type="InterPro" id="IPR020846">
    <property type="entry name" value="MFS_dom"/>
</dbReference>
<evidence type="ECO:0000256" key="8">
    <source>
        <dbReference type="SAM" id="Phobius"/>
    </source>
</evidence>
<dbReference type="InterPro" id="IPR005828">
    <property type="entry name" value="MFS_sugar_transport-like"/>
</dbReference>
<feature type="transmembrane region" description="Helical" evidence="8">
    <location>
        <begin position="171"/>
        <end position="192"/>
    </location>
</feature>
<evidence type="ECO:0000256" key="6">
    <source>
        <dbReference type="ARBA" id="ARBA00022989"/>
    </source>
</evidence>
<dbReference type="SUPFAM" id="SSF103473">
    <property type="entry name" value="MFS general substrate transporter"/>
    <property type="match status" value="1"/>
</dbReference>
<evidence type="ECO:0000313" key="10">
    <source>
        <dbReference type="EMBL" id="VEN42589.1"/>
    </source>
</evidence>
<feature type="transmembrane region" description="Helical" evidence="8">
    <location>
        <begin position="287"/>
        <end position="309"/>
    </location>
</feature>
<dbReference type="FunFam" id="1.20.1250.20:FF:000218">
    <property type="entry name" value="facilitated trehalose transporter Tret1"/>
    <property type="match status" value="1"/>
</dbReference>
<proteinExistence type="predicted"/>
<comment type="subcellular location">
    <subcellularLocation>
        <location evidence="1">Cell membrane</location>
        <topology evidence="1">Multi-pass membrane protein</topology>
    </subcellularLocation>
</comment>
<evidence type="ECO:0000313" key="11">
    <source>
        <dbReference type="Proteomes" id="UP000410492"/>
    </source>
</evidence>
<dbReference type="Pfam" id="PF00083">
    <property type="entry name" value="Sugar_tr"/>
    <property type="match status" value="1"/>
</dbReference>
<feature type="transmembrane region" description="Helical" evidence="8">
    <location>
        <begin position="198"/>
        <end position="217"/>
    </location>
</feature>
<sequence>MENNTNHSETVYKPTTKTKDGILLKSDKAQDCSLFIYLIAGVVNLTVFSSSTTLVWSSPVLPYLQSNDTNINPLGQPITPAQTSLIGGLPYLGGVAGPLVLGKLCEVYGRKWTILLIGTFTLIMFVVLAFASNIYVYYITRTVLGGLLYYSFVVNNIYSSEIAENHNRGKLSSFLILYHVMGILYGYVLGLFFDVRNYTLLCAAPLVVSIISIILFIPDSPYYLVRRDESQAIASLRRLRRRHEVTKDIELIKDTINNAKKQDKSGWSHLVSEPVNRRACLISVGAMSLNLFSGTTAVMAFSGTIFNALAVPGNLVSVGLGLVKSAMTLVALVILSRFGKKDLMSLSTVGCSLSHLTIGIYFYLKSTELEGIESFALIPAIAVLTYMGFYAVGLGIGATALAGELFADNVRTAGNSLVFIQSALLGFVVTSAFPLVTYYLGMYWPFFIFAAICAAGLIFIRYIVPRTDNKSFLEIQEILKKEVSRK</sequence>
<feature type="transmembrane region" description="Helical" evidence="8">
    <location>
        <begin position="113"/>
        <end position="132"/>
    </location>
</feature>
<dbReference type="PROSITE" id="PS50850">
    <property type="entry name" value="MFS"/>
    <property type="match status" value="1"/>
</dbReference>
<evidence type="ECO:0000256" key="7">
    <source>
        <dbReference type="ARBA" id="ARBA00023136"/>
    </source>
</evidence>
<name>A0A653C667_CALMS</name>
<keyword evidence="3" id="KW-1003">Cell membrane</keyword>
<feature type="transmembrane region" description="Helical" evidence="8">
    <location>
        <begin position="34"/>
        <end position="58"/>
    </location>
</feature>
<dbReference type="InterPro" id="IPR050549">
    <property type="entry name" value="MFS_Trehalose_Transporter"/>
</dbReference>
<keyword evidence="6 8" id="KW-1133">Transmembrane helix</keyword>
<dbReference type="OrthoDB" id="6696619at2759"/>
<dbReference type="GO" id="GO:0022857">
    <property type="term" value="F:transmembrane transporter activity"/>
    <property type="evidence" value="ECO:0007669"/>
    <property type="project" value="InterPro"/>
</dbReference>
<feature type="transmembrane region" description="Helical" evidence="8">
    <location>
        <begin position="138"/>
        <end position="159"/>
    </location>
</feature>
<evidence type="ECO:0000256" key="3">
    <source>
        <dbReference type="ARBA" id="ARBA00022475"/>
    </source>
</evidence>
<keyword evidence="5 8" id="KW-0812">Transmembrane</keyword>
<dbReference type="AlphaFoldDB" id="A0A653C667"/>
<feature type="domain" description="Major facilitator superfamily (MFS) profile" evidence="9">
    <location>
        <begin position="37"/>
        <end position="468"/>
    </location>
</feature>
<keyword evidence="4" id="KW-0762">Sugar transport</keyword>
<reference evidence="10 11" key="1">
    <citation type="submission" date="2019-01" db="EMBL/GenBank/DDBJ databases">
        <authorList>
            <person name="Sayadi A."/>
        </authorList>
    </citation>
    <scope>NUCLEOTIDE SEQUENCE [LARGE SCALE GENOMIC DNA]</scope>
</reference>
<feature type="transmembrane region" description="Helical" evidence="8">
    <location>
        <begin position="315"/>
        <end position="336"/>
    </location>
</feature>
<dbReference type="Proteomes" id="UP000410492">
    <property type="component" value="Unassembled WGS sequence"/>
</dbReference>
<dbReference type="GO" id="GO:0005886">
    <property type="term" value="C:plasma membrane"/>
    <property type="evidence" value="ECO:0007669"/>
    <property type="project" value="UniProtKB-SubCell"/>
</dbReference>
<feature type="transmembrane region" description="Helical" evidence="8">
    <location>
        <begin position="414"/>
        <end position="436"/>
    </location>
</feature>
<evidence type="ECO:0000259" key="9">
    <source>
        <dbReference type="PROSITE" id="PS50850"/>
    </source>
</evidence>
<evidence type="ECO:0000256" key="4">
    <source>
        <dbReference type="ARBA" id="ARBA00022597"/>
    </source>
</evidence>
<dbReference type="Gene3D" id="1.20.1250.20">
    <property type="entry name" value="MFS general substrate transporter like domains"/>
    <property type="match status" value="1"/>
</dbReference>
<keyword evidence="7 8" id="KW-0472">Membrane</keyword>
<dbReference type="EMBL" id="CAACVG010006921">
    <property type="protein sequence ID" value="VEN42589.1"/>
    <property type="molecule type" value="Genomic_DNA"/>
</dbReference>
<keyword evidence="2" id="KW-0813">Transport</keyword>
<keyword evidence="11" id="KW-1185">Reference proteome</keyword>
<dbReference type="PANTHER" id="PTHR48021">
    <property type="match status" value="1"/>
</dbReference>